<accession>A0A5J6Z9T0</accession>
<dbReference type="KEGG" id="cuo:CUROG_08270"/>
<name>A0A5J6Z9T0_9CORY</name>
<dbReference type="Proteomes" id="UP000326711">
    <property type="component" value="Chromosome"/>
</dbReference>
<proteinExistence type="predicted"/>
<dbReference type="AlphaFoldDB" id="A0A5J6Z9T0"/>
<protein>
    <submittedName>
        <fullName evidence="1">Uncharacterized protein</fullName>
    </submittedName>
</protein>
<dbReference type="EMBL" id="CP045032">
    <property type="protein sequence ID" value="QFQ03002.1"/>
    <property type="molecule type" value="Genomic_DNA"/>
</dbReference>
<evidence type="ECO:0000313" key="2">
    <source>
        <dbReference type="Proteomes" id="UP000326711"/>
    </source>
</evidence>
<gene>
    <name evidence="1" type="ORF">CUROG_08270</name>
</gene>
<organism evidence="1 2">
    <name type="scientific">Corynebacterium urogenitale</name>
    <dbReference type="NCBI Taxonomy" id="2487892"/>
    <lineage>
        <taxon>Bacteria</taxon>
        <taxon>Bacillati</taxon>
        <taxon>Actinomycetota</taxon>
        <taxon>Actinomycetes</taxon>
        <taxon>Mycobacteriales</taxon>
        <taxon>Corynebacteriaceae</taxon>
        <taxon>Corynebacterium</taxon>
    </lineage>
</organism>
<keyword evidence="2" id="KW-1185">Reference proteome</keyword>
<evidence type="ECO:0000313" key="1">
    <source>
        <dbReference type="EMBL" id="QFQ03002.1"/>
    </source>
</evidence>
<sequence>MRHSGLARIVSQPVAREYHLAQFLGEEPATVPPVLTSDLRTTLKKQAEAKGESHAPKR</sequence>
<reference evidence="2" key="1">
    <citation type="submission" date="2019-10" db="EMBL/GenBank/DDBJ databases">
        <title>Complete genome sequence of Corynebacterium urogenitalis DSM 108747, isolated from the genital tract of a cow.</title>
        <authorList>
            <person name="Ruckert C."/>
            <person name="Ballas P."/>
            <person name="Wagener K."/>
            <person name="Drillich M."/>
            <person name="Kaempfer P."/>
            <person name="Busse H.-J."/>
            <person name="Ehling-Schulz M."/>
        </authorList>
    </citation>
    <scope>NUCLEOTIDE SEQUENCE [LARGE SCALE GENOMIC DNA]</scope>
    <source>
        <strain evidence="2">LMM 1652</strain>
    </source>
</reference>